<evidence type="ECO:0000256" key="9">
    <source>
        <dbReference type="ARBA" id="ARBA00049940"/>
    </source>
</evidence>
<evidence type="ECO:0000313" key="11">
    <source>
        <dbReference type="EMBL" id="MDA0634385.1"/>
    </source>
</evidence>
<evidence type="ECO:0000256" key="8">
    <source>
        <dbReference type="ARBA" id="ARBA00035585"/>
    </source>
</evidence>
<keyword evidence="2 10" id="KW-1003">Cell membrane</keyword>
<organism evidence="11 12">
    <name type="scientific">Nonomuraea corallina</name>
    <dbReference type="NCBI Taxonomy" id="2989783"/>
    <lineage>
        <taxon>Bacteria</taxon>
        <taxon>Bacillati</taxon>
        <taxon>Actinomycetota</taxon>
        <taxon>Actinomycetes</taxon>
        <taxon>Streptosporangiales</taxon>
        <taxon>Streptosporangiaceae</taxon>
        <taxon>Nonomuraea</taxon>
    </lineage>
</organism>
<dbReference type="NCBIfam" id="TIGR00494">
    <property type="entry name" value="crcB"/>
    <property type="match status" value="1"/>
</dbReference>
<comment type="caution">
    <text evidence="11">The sequence shown here is derived from an EMBL/GenBank/DDBJ whole genome shotgun (WGS) entry which is preliminary data.</text>
</comment>
<protein>
    <recommendedName>
        <fullName evidence="10">Fluoride-specific ion channel FluC</fullName>
    </recommendedName>
</protein>
<keyword evidence="6 10" id="KW-0407">Ion channel</keyword>
<dbReference type="Pfam" id="PF02537">
    <property type="entry name" value="CRCB"/>
    <property type="match status" value="1"/>
</dbReference>
<evidence type="ECO:0000256" key="7">
    <source>
        <dbReference type="ARBA" id="ARBA00035120"/>
    </source>
</evidence>
<dbReference type="InterPro" id="IPR003691">
    <property type="entry name" value="FluC"/>
</dbReference>
<dbReference type="PANTHER" id="PTHR28259">
    <property type="entry name" value="FLUORIDE EXPORT PROTEIN 1-RELATED"/>
    <property type="match status" value="1"/>
</dbReference>
<accession>A0ABT4SBN2</accession>
<comment type="similarity">
    <text evidence="7 10">Belongs to the fluoride channel Fluc/FEX (TC 1.A.43) family.</text>
</comment>
<keyword evidence="10" id="KW-0406">Ion transport</keyword>
<evidence type="ECO:0000256" key="1">
    <source>
        <dbReference type="ARBA" id="ARBA00004651"/>
    </source>
</evidence>
<keyword evidence="4 10" id="KW-1133">Transmembrane helix</keyword>
<evidence type="ECO:0000256" key="3">
    <source>
        <dbReference type="ARBA" id="ARBA00022692"/>
    </source>
</evidence>
<comment type="function">
    <text evidence="9 10">Fluoride-specific ion channel. Important for reducing fluoride concentration in the cell, thus reducing its toxicity.</text>
</comment>
<dbReference type="PANTHER" id="PTHR28259:SF1">
    <property type="entry name" value="FLUORIDE EXPORT PROTEIN 1-RELATED"/>
    <property type="match status" value="1"/>
</dbReference>
<dbReference type="HAMAP" id="MF_00454">
    <property type="entry name" value="FluC"/>
    <property type="match status" value="1"/>
</dbReference>
<feature type="transmembrane region" description="Helical" evidence="10">
    <location>
        <begin position="102"/>
        <end position="120"/>
    </location>
</feature>
<feature type="transmembrane region" description="Helical" evidence="10">
    <location>
        <begin position="64"/>
        <end position="82"/>
    </location>
</feature>
<feature type="binding site" evidence="10">
    <location>
        <position position="77"/>
    </location>
    <ligand>
        <name>Na(+)</name>
        <dbReference type="ChEBI" id="CHEBI:29101"/>
        <note>structural</note>
    </ligand>
</feature>
<evidence type="ECO:0000256" key="6">
    <source>
        <dbReference type="ARBA" id="ARBA00023303"/>
    </source>
</evidence>
<proteinExistence type="inferred from homology"/>
<gene>
    <name evidence="10 11" type="primary">crcB</name>
    <name evidence="10" type="synonym">fluC</name>
    <name evidence="11" type="ORF">OUY22_13255</name>
</gene>
<keyword evidence="3 10" id="KW-0812">Transmembrane</keyword>
<keyword evidence="10" id="KW-0479">Metal-binding</keyword>
<comment type="subcellular location">
    <subcellularLocation>
        <location evidence="1 10">Cell membrane</location>
        <topology evidence="1 10">Multi-pass membrane protein</topology>
    </subcellularLocation>
</comment>
<evidence type="ECO:0000313" key="12">
    <source>
        <dbReference type="Proteomes" id="UP001144036"/>
    </source>
</evidence>
<evidence type="ECO:0000256" key="2">
    <source>
        <dbReference type="ARBA" id="ARBA00022475"/>
    </source>
</evidence>
<feature type="transmembrane region" description="Helical" evidence="10">
    <location>
        <begin position="33"/>
        <end position="52"/>
    </location>
</feature>
<keyword evidence="12" id="KW-1185">Reference proteome</keyword>
<dbReference type="EMBL" id="JAPNNL010000041">
    <property type="protein sequence ID" value="MDA0634385.1"/>
    <property type="molecule type" value="Genomic_DNA"/>
</dbReference>
<sequence>MITVLVVFIGGLAGAPTRWLVDSSVKKRFGSALPWGTLTVNVLGSAILGFLMGLSSVDALSHTVLSLIGTGFCGALTTFSTFSTDTYKLLTAGSTGKALVNIGMNLVAGLAAVSLCYLLGRAVAG</sequence>
<evidence type="ECO:0000256" key="5">
    <source>
        <dbReference type="ARBA" id="ARBA00023136"/>
    </source>
</evidence>
<feature type="binding site" evidence="10">
    <location>
        <position position="74"/>
    </location>
    <ligand>
        <name>Na(+)</name>
        <dbReference type="ChEBI" id="CHEBI:29101"/>
        <note>structural</note>
    </ligand>
</feature>
<evidence type="ECO:0000256" key="4">
    <source>
        <dbReference type="ARBA" id="ARBA00022989"/>
    </source>
</evidence>
<reference evidence="11" key="1">
    <citation type="submission" date="2022-11" db="EMBL/GenBank/DDBJ databases">
        <title>Nonomuraea corallina sp. nov., a new species of the genus Nonomuraea isolated from sea side sediment in Thai sea.</title>
        <authorList>
            <person name="Ngamcharungchit C."/>
            <person name="Matsumoto A."/>
            <person name="Suriyachadkun C."/>
            <person name="Panbangred W."/>
            <person name="Inahashi Y."/>
            <person name="Intra B."/>
        </authorList>
    </citation>
    <scope>NUCLEOTIDE SEQUENCE</scope>
    <source>
        <strain evidence="11">MCN248</strain>
    </source>
</reference>
<evidence type="ECO:0000256" key="10">
    <source>
        <dbReference type="HAMAP-Rule" id="MF_00454"/>
    </source>
</evidence>
<comment type="catalytic activity">
    <reaction evidence="8">
        <text>fluoride(in) = fluoride(out)</text>
        <dbReference type="Rhea" id="RHEA:76159"/>
        <dbReference type="ChEBI" id="CHEBI:17051"/>
    </reaction>
    <physiologicalReaction direction="left-to-right" evidence="8">
        <dbReference type="Rhea" id="RHEA:76160"/>
    </physiologicalReaction>
</comment>
<dbReference type="RefSeq" id="WP_270155195.1">
    <property type="nucleotide sequence ID" value="NZ_JAPNNL010000041.1"/>
</dbReference>
<keyword evidence="5 10" id="KW-0472">Membrane</keyword>
<keyword evidence="10" id="KW-0915">Sodium</keyword>
<dbReference type="Proteomes" id="UP001144036">
    <property type="component" value="Unassembled WGS sequence"/>
</dbReference>
<comment type="activity regulation">
    <text evidence="10">Na(+) is not transported, but it plays an essential structural role and its presence is essential for fluoride channel function.</text>
</comment>
<name>A0ABT4SBN2_9ACTN</name>
<keyword evidence="10" id="KW-0813">Transport</keyword>